<dbReference type="OrthoDB" id="9805628at2"/>
<gene>
    <name evidence="13" type="ORF">LH29_20910</name>
</gene>
<dbReference type="InterPro" id="IPR050571">
    <property type="entry name" value="Class-IV_PLP-Dep_Aminotrnsfr"/>
</dbReference>
<dbReference type="SUPFAM" id="SSF56752">
    <property type="entry name" value="D-aminoacid aminotransferase-like PLP-dependent enzymes"/>
    <property type="match status" value="1"/>
</dbReference>
<dbReference type="PATRIC" id="fig|1544798.3.peg.4360"/>
<evidence type="ECO:0000313" key="13">
    <source>
        <dbReference type="EMBL" id="KJF42257.1"/>
    </source>
</evidence>
<reference evidence="13 14" key="1">
    <citation type="submission" date="2014-09" db="EMBL/GenBank/DDBJ databases">
        <title>Draft Genome Sequence of Draconibacterium sp. JN14CK-3.</title>
        <authorList>
            <person name="Dong C."/>
            <person name="Lai Q."/>
            <person name="Shao Z."/>
        </authorList>
    </citation>
    <scope>NUCLEOTIDE SEQUENCE [LARGE SCALE GENOMIC DNA]</scope>
    <source>
        <strain evidence="13 14">JN14CK-3</strain>
    </source>
</reference>
<accession>A0A0D8J5U6</accession>
<dbReference type="EMBL" id="JRHC01000006">
    <property type="protein sequence ID" value="KJF42257.1"/>
    <property type="molecule type" value="Genomic_DNA"/>
</dbReference>
<dbReference type="Gene3D" id="3.30.470.10">
    <property type="match status" value="1"/>
</dbReference>
<dbReference type="GO" id="GO:0047810">
    <property type="term" value="F:D-alanine-2-oxoglutarate aminotransferase activity"/>
    <property type="evidence" value="ECO:0007669"/>
    <property type="project" value="UniProtKB-EC"/>
</dbReference>
<dbReference type="InterPro" id="IPR005784">
    <property type="entry name" value="D_amino_transT"/>
</dbReference>
<keyword evidence="14" id="KW-1185">Reference proteome</keyword>
<dbReference type="RefSeq" id="WP_045033046.1">
    <property type="nucleotide sequence ID" value="NZ_JRHC01000006.1"/>
</dbReference>
<evidence type="ECO:0000256" key="1">
    <source>
        <dbReference type="ARBA" id="ARBA00001933"/>
    </source>
</evidence>
<dbReference type="Gene3D" id="3.20.10.10">
    <property type="entry name" value="D-amino Acid Aminotransferase, subunit A, domain 2"/>
    <property type="match status" value="1"/>
</dbReference>
<keyword evidence="8" id="KW-0663">Pyridoxal phosphate</keyword>
<comment type="similarity">
    <text evidence="2">Belongs to the class-IV pyridoxal-phosphate-dependent aminotransferase family.</text>
</comment>
<proteinExistence type="inferred from homology"/>
<dbReference type="InterPro" id="IPR043131">
    <property type="entry name" value="BCAT-like_N"/>
</dbReference>
<dbReference type="GO" id="GO:0046416">
    <property type="term" value="P:D-amino acid metabolic process"/>
    <property type="evidence" value="ECO:0007669"/>
    <property type="project" value="InterPro"/>
</dbReference>
<keyword evidence="7" id="KW-0808">Transferase</keyword>
<comment type="catalytic activity">
    <reaction evidence="12">
        <text>D-alanine + 2-oxoglutarate = D-glutamate + pyruvate</text>
        <dbReference type="Rhea" id="RHEA:15869"/>
        <dbReference type="ChEBI" id="CHEBI:15361"/>
        <dbReference type="ChEBI" id="CHEBI:16810"/>
        <dbReference type="ChEBI" id="CHEBI:29986"/>
        <dbReference type="ChEBI" id="CHEBI:57416"/>
        <dbReference type="EC" id="2.6.1.21"/>
    </reaction>
</comment>
<evidence type="ECO:0000256" key="9">
    <source>
        <dbReference type="ARBA" id="ARBA00030138"/>
    </source>
</evidence>
<name>A0A0D8J5U6_9BACT</name>
<keyword evidence="6" id="KW-0032">Aminotransferase</keyword>
<evidence type="ECO:0000256" key="5">
    <source>
        <dbReference type="ARBA" id="ARBA00021779"/>
    </source>
</evidence>
<evidence type="ECO:0000256" key="6">
    <source>
        <dbReference type="ARBA" id="ARBA00022576"/>
    </source>
</evidence>
<dbReference type="InterPro" id="IPR001544">
    <property type="entry name" value="Aminotrans_IV"/>
</dbReference>
<comment type="caution">
    <text evidence="13">The sequence shown here is derived from an EMBL/GenBank/DDBJ whole genome shotgun (WGS) entry which is preliminary data.</text>
</comment>
<evidence type="ECO:0000313" key="14">
    <source>
        <dbReference type="Proteomes" id="UP000032544"/>
    </source>
</evidence>
<dbReference type="Pfam" id="PF01063">
    <property type="entry name" value="Aminotran_4"/>
    <property type="match status" value="1"/>
</dbReference>
<dbReference type="AlphaFoldDB" id="A0A0D8J5U6"/>
<dbReference type="PANTHER" id="PTHR42743">
    <property type="entry name" value="AMINO-ACID AMINOTRANSFERASE"/>
    <property type="match status" value="1"/>
</dbReference>
<dbReference type="CDD" id="cd01558">
    <property type="entry name" value="D-AAT_like"/>
    <property type="match status" value="1"/>
</dbReference>
<dbReference type="GO" id="GO:0030170">
    <property type="term" value="F:pyridoxal phosphate binding"/>
    <property type="evidence" value="ECO:0007669"/>
    <property type="project" value="InterPro"/>
</dbReference>
<dbReference type="InterPro" id="IPR043132">
    <property type="entry name" value="BCAT-like_C"/>
</dbReference>
<evidence type="ECO:0000256" key="7">
    <source>
        <dbReference type="ARBA" id="ARBA00022679"/>
    </source>
</evidence>
<evidence type="ECO:0000256" key="8">
    <source>
        <dbReference type="ARBA" id="ARBA00022898"/>
    </source>
</evidence>
<dbReference type="GO" id="GO:0008652">
    <property type="term" value="P:amino acid biosynthetic process"/>
    <property type="evidence" value="ECO:0007669"/>
    <property type="project" value="UniProtKB-ARBA"/>
</dbReference>
<comment type="cofactor">
    <cofactor evidence="1">
        <name>pyridoxal 5'-phosphate</name>
        <dbReference type="ChEBI" id="CHEBI:597326"/>
    </cofactor>
</comment>
<dbReference type="EC" id="2.6.1.21" evidence="4"/>
<dbReference type="GO" id="GO:0046394">
    <property type="term" value="P:carboxylic acid biosynthetic process"/>
    <property type="evidence" value="ECO:0007669"/>
    <property type="project" value="UniProtKB-ARBA"/>
</dbReference>
<sequence>MSNIVYLNGEYVAADEAKISPNDRGFLFADGVYEVAKYYYGKAFRFQDHLDRLNRSLKEIGIEYDTEKLEAVFMELIQKNDMADKHAGIYLQISRGTAKRSHHFPDEIAPTVYAYAFDLPSATEKLENGIKVITRDDIRWQRCDIKSVSLLPNTMLYNEAHQSGAGECILIRDGKVTEATHSSVLCVKNGIVVTRPLSNLILPGITRKVIMELCAANNIPVEERPYSEEELYEMDEVFIAGTGSEICPVVQIEDQLLGNGKPGEITRLLQKLFFELV</sequence>
<dbReference type="GO" id="GO:0005829">
    <property type="term" value="C:cytosol"/>
    <property type="evidence" value="ECO:0007669"/>
    <property type="project" value="TreeGrafter"/>
</dbReference>
<evidence type="ECO:0000256" key="3">
    <source>
        <dbReference type="ARBA" id="ARBA00011738"/>
    </source>
</evidence>
<dbReference type="STRING" id="1544798.LH29_20910"/>
<evidence type="ECO:0000256" key="11">
    <source>
        <dbReference type="ARBA" id="ARBA00033391"/>
    </source>
</evidence>
<evidence type="ECO:0000256" key="12">
    <source>
        <dbReference type="ARBA" id="ARBA00047911"/>
    </source>
</evidence>
<comment type="subunit">
    <text evidence="3">Homodimer.</text>
</comment>
<dbReference type="NCBIfam" id="TIGR01121">
    <property type="entry name" value="D_amino_aminoT"/>
    <property type="match status" value="1"/>
</dbReference>
<evidence type="ECO:0000256" key="2">
    <source>
        <dbReference type="ARBA" id="ARBA00009320"/>
    </source>
</evidence>
<protein>
    <recommendedName>
        <fullName evidence="5">D-alanine aminotransferase</fullName>
        <ecNumber evidence="4">2.6.1.21</ecNumber>
    </recommendedName>
    <alternativeName>
        <fullName evidence="11">D-amino acid aminotransferase</fullName>
    </alternativeName>
    <alternativeName>
        <fullName evidence="9">D-amino acid transaminase</fullName>
    </alternativeName>
    <alternativeName>
        <fullName evidence="10">D-aspartate aminotransferase</fullName>
    </alternativeName>
</protein>
<evidence type="ECO:0000256" key="10">
    <source>
        <dbReference type="ARBA" id="ARBA00033316"/>
    </source>
</evidence>
<dbReference type="Proteomes" id="UP000032544">
    <property type="component" value="Unassembled WGS sequence"/>
</dbReference>
<dbReference type="FunFam" id="3.20.10.10:FF:000002">
    <property type="entry name" value="D-alanine aminotransferase"/>
    <property type="match status" value="1"/>
</dbReference>
<evidence type="ECO:0000256" key="4">
    <source>
        <dbReference type="ARBA" id="ARBA00012874"/>
    </source>
</evidence>
<organism evidence="13 14">
    <name type="scientific">Draconibacterium sediminis</name>
    <dbReference type="NCBI Taxonomy" id="1544798"/>
    <lineage>
        <taxon>Bacteria</taxon>
        <taxon>Pseudomonadati</taxon>
        <taxon>Bacteroidota</taxon>
        <taxon>Bacteroidia</taxon>
        <taxon>Marinilabiliales</taxon>
        <taxon>Prolixibacteraceae</taxon>
        <taxon>Draconibacterium</taxon>
    </lineage>
</organism>
<dbReference type="InterPro" id="IPR036038">
    <property type="entry name" value="Aminotransferase-like"/>
</dbReference>
<dbReference type="PANTHER" id="PTHR42743:SF10">
    <property type="entry name" value="D-ALANINE AMINOTRANSFERASE"/>
    <property type="match status" value="1"/>
</dbReference>